<dbReference type="Pfam" id="PF01546">
    <property type="entry name" value="Peptidase_M20"/>
    <property type="match status" value="1"/>
</dbReference>
<dbReference type="Proteomes" id="UP000002734">
    <property type="component" value="Chromosome"/>
</dbReference>
<dbReference type="PANTHER" id="PTHR43808:SF25">
    <property type="entry name" value="PEPTIDASE M20 DIMERISATION DOMAIN-CONTAINING PROTEIN"/>
    <property type="match status" value="1"/>
</dbReference>
<proteinExistence type="predicted"/>
<protein>
    <submittedName>
        <fullName evidence="5">Peptidase M20</fullName>
    </submittedName>
</protein>
<dbReference type="InterPro" id="IPR050072">
    <property type="entry name" value="Peptidase_M20A"/>
</dbReference>
<dbReference type="InterPro" id="IPR002933">
    <property type="entry name" value="Peptidase_M20"/>
</dbReference>
<keyword evidence="2" id="KW-0378">Hydrolase</keyword>
<dbReference type="PANTHER" id="PTHR43808">
    <property type="entry name" value="ACETYLORNITHINE DEACETYLASE"/>
    <property type="match status" value="1"/>
</dbReference>
<dbReference type="AlphaFoldDB" id="C6CBH1"/>
<dbReference type="STRING" id="579405.Dd703_0949"/>
<dbReference type="HOGENOM" id="CLU_021802_0_1_6"/>
<evidence type="ECO:0000259" key="4">
    <source>
        <dbReference type="Pfam" id="PF07687"/>
    </source>
</evidence>
<keyword evidence="1" id="KW-0479">Metal-binding</keyword>
<dbReference type="InterPro" id="IPR011650">
    <property type="entry name" value="Peptidase_M20_dimer"/>
</dbReference>
<dbReference type="Gene3D" id="3.30.70.360">
    <property type="match status" value="1"/>
</dbReference>
<feature type="domain" description="Peptidase M20 dimerisation" evidence="4">
    <location>
        <begin position="195"/>
        <end position="308"/>
    </location>
</feature>
<dbReference type="Pfam" id="PF07687">
    <property type="entry name" value="M20_dimer"/>
    <property type="match status" value="1"/>
</dbReference>
<evidence type="ECO:0000256" key="1">
    <source>
        <dbReference type="ARBA" id="ARBA00022723"/>
    </source>
</evidence>
<name>C6CBH1_MUSP7</name>
<gene>
    <name evidence="5" type="ordered locus">Dd703_0949</name>
</gene>
<dbReference type="GO" id="GO:0046872">
    <property type="term" value="F:metal ion binding"/>
    <property type="evidence" value="ECO:0007669"/>
    <property type="project" value="UniProtKB-KW"/>
</dbReference>
<evidence type="ECO:0000313" key="6">
    <source>
        <dbReference type="Proteomes" id="UP000002734"/>
    </source>
</evidence>
<keyword evidence="3" id="KW-0170">Cobalt</keyword>
<dbReference type="GO" id="GO:0016787">
    <property type="term" value="F:hydrolase activity"/>
    <property type="evidence" value="ECO:0007669"/>
    <property type="project" value="UniProtKB-KW"/>
</dbReference>
<evidence type="ECO:0000256" key="2">
    <source>
        <dbReference type="ARBA" id="ARBA00022801"/>
    </source>
</evidence>
<dbReference type="SUPFAM" id="SSF53187">
    <property type="entry name" value="Zn-dependent exopeptidases"/>
    <property type="match status" value="1"/>
</dbReference>
<organism evidence="5 6">
    <name type="scientific">Musicola paradisiaca (strain Ech703)</name>
    <name type="common">Dickeya paradisiaca</name>
    <name type="synonym">Dickeya dadantii</name>
    <dbReference type="NCBI Taxonomy" id="579405"/>
    <lineage>
        <taxon>Bacteria</taxon>
        <taxon>Pseudomonadati</taxon>
        <taxon>Pseudomonadota</taxon>
        <taxon>Gammaproteobacteria</taxon>
        <taxon>Enterobacterales</taxon>
        <taxon>Pectobacteriaceae</taxon>
        <taxon>Musicola</taxon>
    </lineage>
</organism>
<dbReference type="SUPFAM" id="SSF55031">
    <property type="entry name" value="Bacterial exopeptidase dimerisation domain"/>
    <property type="match status" value="1"/>
</dbReference>
<dbReference type="eggNOG" id="COG0624">
    <property type="taxonomic scope" value="Bacteria"/>
</dbReference>
<sequence length="424" mass="46168">MPYHRLHPHTLNETIMTKEQLLQSIDTEFCLRFLANMVQHKSYSATDGERQLAEFMAERMRELGLETQLTPVPGGRLNAIGTLRGTGGGHSLLFNGHLDTNPVTEGWTVDPWEGKIDDEFIYGIGVSNMKSGDAAYFCALKTLIDAGIKLKGDVVLTYVVGELQGGIGSIAAIEQGIRADYFINAEPTDIQALTMHAGSLMFTIELTGDTRHLSKREQAVDAIAAAVALIPQLNAMTFSGAQSDEHRSINRCHVGTVHGALGRELEEWRPPQVADFARLKGSARFAPGQTVAGVLADIQALLDALCARHPGLKAELFDDGERDKPTMLPFEVSRASAIVQAVNRAYQQVRGEPQPSGAITPPAFYGTDAAHFYQLAGMEGIVCGPGGKFNTMPDERVHISDFLDAVRIYLLAILEICQPEDRLS</sequence>
<dbReference type="InterPro" id="IPR036264">
    <property type="entry name" value="Bact_exopeptidase_dim_dom"/>
</dbReference>
<reference evidence="5" key="1">
    <citation type="submission" date="2009-06" db="EMBL/GenBank/DDBJ databases">
        <title>Complete sequence of Dickeya dadantii Ech703.</title>
        <authorList>
            <consortium name="US DOE Joint Genome Institute"/>
            <person name="Lucas S."/>
            <person name="Copeland A."/>
            <person name="Lapidus A."/>
            <person name="Glavina del Rio T."/>
            <person name="Dalin E."/>
            <person name="Tice H."/>
            <person name="Bruce D."/>
            <person name="Goodwin L."/>
            <person name="Pitluck S."/>
            <person name="Chertkov O."/>
            <person name="Brettin T."/>
            <person name="Detter J.C."/>
            <person name="Han C."/>
            <person name="Larimer F."/>
            <person name="Land M."/>
            <person name="Hauser L."/>
            <person name="Kyrpides N."/>
            <person name="Mikhailova N."/>
            <person name="Balakrishnan V."/>
            <person name="Glasner J."/>
            <person name="Perna N.T."/>
        </authorList>
    </citation>
    <scope>NUCLEOTIDE SEQUENCE [LARGE SCALE GENOMIC DNA]</scope>
    <source>
        <strain evidence="5">Ech703</strain>
    </source>
</reference>
<dbReference type="KEGG" id="dda:Dd703_0949"/>
<evidence type="ECO:0000313" key="5">
    <source>
        <dbReference type="EMBL" id="ACS84756.1"/>
    </source>
</evidence>
<dbReference type="EMBL" id="CP001654">
    <property type="protein sequence ID" value="ACS84756.1"/>
    <property type="molecule type" value="Genomic_DNA"/>
</dbReference>
<accession>C6CBH1</accession>
<evidence type="ECO:0000256" key="3">
    <source>
        <dbReference type="ARBA" id="ARBA00023285"/>
    </source>
</evidence>
<dbReference type="Gene3D" id="3.40.630.10">
    <property type="entry name" value="Zn peptidases"/>
    <property type="match status" value="1"/>
</dbReference>
<keyword evidence="6" id="KW-1185">Reference proteome</keyword>